<proteinExistence type="inferred from homology"/>
<feature type="domain" description="Erythromycin biosynthesis protein CIII-like C-terminal" evidence="5">
    <location>
        <begin position="278"/>
        <end position="421"/>
    </location>
</feature>
<evidence type="ECO:0000259" key="5">
    <source>
        <dbReference type="Pfam" id="PF06722"/>
    </source>
</evidence>
<dbReference type="PANTHER" id="PTHR48050:SF13">
    <property type="entry name" value="STEROL 3-BETA-GLUCOSYLTRANSFERASE UGT80A2"/>
    <property type="match status" value="1"/>
</dbReference>
<gene>
    <name evidence="7" type="ORF">GC106_52250</name>
</gene>
<dbReference type="PANTHER" id="PTHR48050">
    <property type="entry name" value="STEROL 3-BETA-GLUCOSYLTRANSFERASE"/>
    <property type="match status" value="1"/>
</dbReference>
<keyword evidence="4" id="KW-0045">Antibiotic biosynthesis</keyword>
<dbReference type="SUPFAM" id="SSF53756">
    <property type="entry name" value="UDP-Glycosyltransferase/glycogen phosphorylase"/>
    <property type="match status" value="1"/>
</dbReference>
<evidence type="ECO:0000256" key="1">
    <source>
        <dbReference type="ARBA" id="ARBA00006962"/>
    </source>
</evidence>
<evidence type="ECO:0000256" key="4">
    <source>
        <dbReference type="ARBA" id="ARBA00023194"/>
    </source>
</evidence>
<dbReference type="EMBL" id="JAAATY010000017">
    <property type="protein sequence ID" value="NRN67984.1"/>
    <property type="molecule type" value="Genomic_DNA"/>
</dbReference>
<accession>A0ABX2F9F4</accession>
<evidence type="ECO:0000256" key="3">
    <source>
        <dbReference type="ARBA" id="ARBA00022679"/>
    </source>
</evidence>
<dbReference type="InterPro" id="IPR030953">
    <property type="entry name" value="Glycosyl_450act"/>
</dbReference>
<dbReference type="InterPro" id="IPR048284">
    <property type="entry name" value="EryCIII-like_N"/>
</dbReference>
<name>A0ABX2F9F4_9PSEU</name>
<dbReference type="InterPro" id="IPR002213">
    <property type="entry name" value="UDP_glucos_trans"/>
</dbReference>
<protein>
    <submittedName>
        <fullName evidence="7">Glycosyl transferase, UDP-glucuronosyltransferase</fullName>
    </submittedName>
</protein>
<organism evidence="7 8">
    <name type="scientific">Kibdelosporangium persicum</name>
    <dbReference type="NCBI Taxonomy" id="2698649"/>
    <lineage>
        <taxon>Bacteria</taxon>
        <taxon>Bacillati</taxon>
        <taxon>Actinomycetota</taxon>
        <taxon>Actinomycetes</taxon>
        <taxon>Pseudonocardiales</taxon>
        <taxon>Pseudonocardiaceae</taxon>
        <taxon>Kibdelosporangium</taxon>
    </lineage>
</organism>
<evidence type="ECO:0000313" key="7">
    <source>
        <dbReference type="EMBL" id="NRN67984.1"/>
    </source>
</evidence>
<dbReference type="NCBIfam" id="TIGR04516">
    <property type="entry name" value="glycosyl_450act"/>
    <property type="match status" value="1"/>
</dbReference>
<comment type="similarity">
    <text evidence="1">Belongs to the glycosyltransferase 28 family.</text>
</comment>
<evidence type="ECO:0000256" key="2">
    <source>
        <dbReference type="ARBA" id="ARBA00022676"/>
    </source>
</evidence>
<dbReference type="Gene3D" id="3.40.50.2000">
    <property type="entry name" value="Glycogen Phosphorylase B"/>
    <property type="match status" value="2"/>
</dbReference>
<comment type="caution">
    <text evidence="7">The sequence shown here is derived from an EMBL/GenBank/DDBJ whole genome shotgun (WGS) entry which is preliminary data.</text>
</comment>
<dbReference type="Pfam" id="PF06722">
    <property type="entry name" value="EryCIII-like_C"/>
    <property type="match status" value="1"/>
</dbReference>
<evidence type="ECO:0000313" key="8">
    <source>
        <dbReference type="Proteomes" id="UP000763557"/>
    </source>
</evidence>
<dbReference type="Proteomes" id="UP000763557">
    <property type="component" value="Unassembled WGS sequence"/>
</dbReference>
<reference evidence="7 8" key="1">
    <citation type="submission" date="2020-01" db="EMBL/GenBank/DDBJ databases">
        <title>Kibdelosporangium persica a novel Actinomycetes from a hot desert in Iran.</title>
        <authorList>
            <person name="Safaei N."/>
            <person name="Zaburannyi N."/>
            <person name="Mueller R."/>
            <person name="Wink J."/>
        </authorList>
    </citation>
    <scope>NUCLEOTIDE SEQUENCE [LARGE SCALE GENOMIC DNA]</scope>
    <source>
        <strain evidence="7 8">4NS15</strain>
    </source>
</reference>
<dbReference type="Pfam" id="PF21036">
    <property type="entry name" value="EryCIII-like_N"/>
    <property type="match status" value="1"/>
</dbReference>
<dbReference type="GO" id="GO:0016740">
    <property type="term" value="F:transferase activity"/>
    <property type="evidence" value="ECO:0007669"/>
    <property type="project" value="UniProtKB-KW"/>
</dbReference>
<keyword evidence="2" id="KW-0328">Glycosyltransferase</keyword>
<dbReference type="InterPro" id="IPR050426">
    <property type="entry name" value="Glycosyltransferase_28"/>
</dbReference>
<dbReference type="RefSeq" id="WP_173136568.1">
    <property type="nucleotide sequence ID" value="NZ_CBCSGW010000009.1"/>
</dbReference>
<dbReference type="InterPro" id="IPR010610">
    <property type="entry name" value="EryCIII-like_C"/>
</dbReference>
<sequence length="445" mass="48937">MRVLFATYAVKTHFQAMVPLAWALRNAGHEVRVASQPELADVITSAGLTAVSVGQDHTLWRTANRFLTKRYAESNPAVYKSVREAKVLPFDQAERAPEQLTVDDLAPAYDNLVRSWYRIVNNTMVADLVDFARHWRPDLVIWEPNSYAAAIAAEVSGAAHARMLWGADIFAVTRARLLDLRAGRPDALGEWLAGLIEPYGHDFTETLVTGDFTIDQLPGPLRMTADHVHYVRMGYVPYNGVATVPKWLWEQPKRPRVALTLGVSAAESFGGYGVSVQDVLDSLADLDIEIVATVAEREQDKLRQIPENTRVVPSVPLHALLPGCSAAIHHAGFNTLCTTLFYGVPPMSLPERFDEPLLARRVEQQGAGLSVHMAEATGEQVRAGVLRLLTEPSFRQAVQPLTAEMTAMPSPADLVAYLEELTDGYRRHPSPAVRQVAALHGNGSS</sequence>
<keyword evidence="3 7" id="KW-0808">Transferase</keyword>
<feature type="domain" description="Erythromycin biosynthesis protein CIII-like N-terminal" evidence="6">
    <location>
        <begin position="22"/>
        <end position="262"/>
    </location>
</feature>
<keyword evidence="8" id="KW-1185">Reference proteome</keyword>
<evidence type="ECO:0000259" key="6">
    <source>
        <dbReference type="Pfam" id="PF21036"/>
    </source>
</evidence>
<dbReference type="CDD" id="cd03784">
    <property type="entry name" value="GT1_Gtf-like"/>
    <property type="match status" value="1"/>
</dbReference>